<evidence type="ECO:0000256" key="1">
    <source>
        <dbReference type="SAM" id="MobiDB-lite"/>
    </source>
</evidence>
<sequence>MGAQPFGPRALDGQAGLSPDAKARAPWNIRTPVRYGDRVGHLLLPELTGTHSSGIETGAQFAQRVSARAEAGFGPVPVAPALASLLPSSGLERGGVYACAGDAPMSLLFSLVATATSVGSWLAYVDVPRVGLMAAHEYGVALQRVMCVSTGGHTQSYAQVVGALVDGIDLVVVSSPACSAAEARRIVARAKASGSVLLILGRAGQFSPDVVLSSSTTEWHFHTHASSRTMSVQAHGRRVYNQRALTVQLPAADGAASL</sequence>
<proteinExistence type="predicted"/>
<gene>
    <name evidence="2" type="ORF">UFOPK2086_00713</name>
</gene>
<dbReference type="EMBL" id="CAEZVQ010000083">
    <property type="protein sequence ID" value="CAB4637356.1"/>
    <property type="molecule type" value="Genomic_DNA"/>
</dbReference>
<name>A0A6J6JKA0_9ZZZZ</name>
<feature type="region of interest" description="Disordered" evidence="1">
    <location>
        <begin position="1"/>
        <end position="23"/>
    </location>
</feature>
<evidence type="ECO:0000313" key="2">
    <source>
        <dbReference type="EMBL" id="CAB4637356.1"/>
    </source>
</evidence>
<dbReference type="AlphaFoldDB" id="A0A6J6JKA0"/>
<accession>A0A6J6JKA0</accession>
<dbReference type="Gene3D" id="3.40.50.300">
    <property type="entry name" value="P-loop containing nucleotide triphosphate hydrolases"/>
    <property type="match status" value="1"/>
</dbReference>
<organism evidence="2">
    <name type="scientific">freshwater metagenome</name>
    <dbReference type="NCBI Taxonomy" id="449393"/>
    <lineage>
        <taxon>unclassified sequences</taxon>
        <taxon>metagenomes</taxon>
        <taxon>ecological metagenomes</taxon>
    </lineage>
</organism>
<reference evidence="2" key="1">
    <citation type="submission" date="2020-05" db="EMBL/GenBank/DDBJ databases">
        <authorList>
            <person name="Chiriac C."/>
            <person name="Salcher M."/>
            <person name="Ghai R."/>
            <person name="Kavagutti S V."/>
        </authorList>
    </citation>
    <scope>NUCLEOTIDE SEQUENCE</scope>
</reference>
<dbReference type="InterPro" id="IPR027417">
    <property type="entry name" value="P-loop_NTPase"/>
</dbReference>
<protein>
    <submittedName>
        <fullName evidence="2">Unannotated protein</fullName>
    </submittedName>
</protein>